<dbReference type="InterPro" id="IPR011545">
    <property type="entry name" value="DEAD/DEAH_box_helicase_dom"/>
</dbReference>
<dbReference type="AlphaFoldDB" id="A0A9P6KH88"/>
<dbReference type="SUPFAM" id="SSF52540">
    <property type="entry name" value="P-loop containing nucleoside triphosphate hydrolases"/>
    <property type="match status" value="1"/>
</dbReference>
<keyword evidence="4" id="KW-0067">ATP-binding</keyword>
<dbReference type="GO" id="GO:0003676">
    <property type="term" value="F:nucleic acid binding"/>
    <property type="evidence" value="ECO:0007669"/>
    <property type="project" value="InterPro"/>
</dbReference>
<comment type="caution">
    <text evidence="7">The sequence shown here is derived from an EMBL/GenBank/DDBJ whole genome shotgun (WGS) entry which is preliminary data.</text>
</comment>
<dbReference type="GO" id="GO:0000712">
    <property type="term" value="P:resolution of meiotic recombination intermediates"/>
    <property type="evidence" value="ECO:0007669"/>
    <property type="project" value="TreeGrafter"/>
</dbReference>
<evidence type="ECO:0000259" key="6">
    <source>
        <dbReference type="PROSITE" id="PS51192"/>
    </source>
</evidence>
<sequence>MADRVAKDQQYQYAANSNLVLQANRSDHPRRGNEPTGEAESLYGRIDPKEFGSRALRDTSKIEEAKKKKTALSEKDVERRQKRAEEKSLRSAYGYSSVLAATEDLESDGYRPRTRETRHTYELILTFVQRYLGDVSHETVRSAGDQVLDTLHTETLKDYDKKKEIEGLIGPVSSDQFSVLVNLGKKITDYHPGTEEVSVGQDGELKAAGDIDEQYGVAVVFDEEEEKEDIYSLHSESENEEEETGLDTAQDVIVGAGRVDQDTDGAMDVDEEAAMRVGASEGRVDTSKKLQPHQVDAYWLQRFMATFYDDEIAAQEKTDAAMEIIASDSINMRDCENELMALFDYDKFELVSMLTRNRDVIVWCTRLSKADEQERKEIESTMKERGLDWIIKALGHQTGSKSDLRRRGAGQAPTAAGPVATLPKEKGPAPVTSAPRQIVDLDAMAFSQGSHLMSNRRVRVPEGSFRRQKKGYEEVHVPQPKKPATDRVRVSKEELPEWTQSFFPMGLNDIQSVVYPFAFGADGNMLLCAPTGAGKTNCAMLTVLREIEKYRDPETGVIDKDNFKIVYIAPMKALVQEMVQTFGSRLSPLGLSVQELTGDRQMNKQQISETQMIITTPEKWDIITRKATDRSYTNLVRLIIIDEIHLLHDDRGPVLESIVARSLRHMEQTQELVRLVGLSATLPNYIDVATFLRVDTERGMFHFDGSWRPCPLKQEFIGITEKKAIKRFQVMNEVTYEKVMEHVTQPEGDQVLVF</sequence>
<dbReference type="EMBL" id="JAABOA010000383">
    <property type="protein sequence ID" value="KAF9584560.1"/>
    <property type="molecule type" value="Genomic_DNA"/>
</dbReference>
<organism evidence="7 8">
    <name type="scientific">Lunasporangiospora selenospora</name>
    <dbReference type="NCBI Taxonomy" id="979761"/>
    <lineage>
        <taxon>Eukaryota</taxon>
        <taxon>Fungi</taxon>
        <taxon>Fungi incertae sedis</taxon>
        <taxon>Mucoromycota</taxon>
        <taxon>Mortierellomycotina</taxon>
        <taxon>Mortierellomycetes</taxon>
        <taxon>Mortierellales</taxon>
        <taxon>Mortierellaceae</taxon>
        <taxon>Lunasporangiospora</taxon>
    </lineage>
</organism>
<feature type="domain" description="Helicase ATP-binding" evidence="6">
    <location>
        <begin position="516"/>
        <end position="700"/>
    </location>
</feature>
<dbReference type="InterPro" id="IPR027417">
    <property type="entry name" value="P-loop_NTPase"/>
</dbReference>
<proteinExistence type="predicted"/>
<dbReference type="PANTHER" id="PTHR47961:SF4">
    <property type="entry name" value="ACTIVATING SIGNAL COINTEGRATOR 1 COMPLEX SUBUNIT 3"/>
    <property type="match status" value="1"/>
</dbReference>
<feature type="region of interest" description="Disordered" evidence="5">
    <location>
        <begin position="398"/>
        <end position="432"/>
    </location>
</feature>
<dbReference type="Pfam" id="PF18149">
    <property type="entry name" value="Helicase_PWI"/>
    <property type="match status" value="1"/>
</dbReference>
<dbReference type="GO" id="GO:0016787">
    <property type="term" value="F:hydrolase activity"/>
    <property type="evidence" value="ECO:0007669"/>
    <property type="project" value="UniProtKB-KW"/>
</dbReference>
<name>A0A9P6KH88_9FUNG</name>
<dbReference type="InterPro" id="IPR050474">
    <property type="entry name" value="Hel308_SKI2-like"/>
</dbReference>
<dbReference type="GO" id="GO:0005524">
    <property type="term" value="F:ATP binding"/>
    <property type="evidence" value="ECO:0007669"/>
    <property type="project" value="UniProtKB-KW"/>
</dbReference>
<dbReference type="SMART" id="SM00382">
    <property type="entry name" value="AAA"/>
    <property type="match status" value="1"/>
</dbReference>
<dbReference type="SMART" id="SM00487">
    <property type="entry name" value="DEXDc"/>
    <property type="match status" value="1"/>
</dbReference>
<dbReference type="InterPro" id="IPR048863">
    <property type="entry name" value="BRR2_plug"/>
</dbReference>
<evidence type="ECO:0000256" key="4">
    <source>
        <dbReference type="ARBA" id="ARBA00022840"/>
    </source>
</evidence>
<keyword evidence="2" id="KW-0378">Hydrolase</keyword>
<gene>
    <name evidence="7" type="primary">BRR2_2</name>
    <name evidence="7" type="ORF">BGW38_006012</name>
</gene>
<feature type="region of interest" description="Disordered" evidence="5">
    <location>
        <begin position="16"/>
        <end position="88"/>
    </location>
</feature>
<evidence type="ECO:0000256" key="2">
    <source>
        <dbReference type="ARBA" id="ARBA00022801"/>
    </source>
</evidence>
<protein>
    <submittedName>
        <fullName evidence="7">DEIH-box ATPase</fullName>
    </submittedName>
</protein>
<dbReference type="PROSITE" id="PS51192">
    <property type="entry name" value="HELICASE_ATP_BIND_1"/>
    <property type="match status" value="1"/>
</dbReference>
<dbReference type="InterPro" id="IPR003593">
    <property type="entry name" value="AAA+_ATPase"/>
</dbReference>
<dbReference type="InterPro" id="IPR014001">
    <property type="entry name" value="Helicase_ATP-bd"/>
</dbReference>
<evidence type="ECO:0000256" key="1">
    <source>
        <dbReference type="ARBA" id="ARBA00022741"/>
    </source>
</evidence>
<dbReference type="OrthoDB" id="5575at2759"/>
<evidence type="ECO:0000256" key="3">
    <source>
        <dbReference type="ARBA" id="ARBA00022806"/>
    </source>
</evidence>
<dbReference type="Proteomes" id="UP000780801">
    <property type="component" value="Unassembled WGS sequence"/>
</dbReference>
<evidence type="ECO:0000313" key="8">
    <source>
        <dbReference type="Proteomes" id="UP000780801"/>
    </source>
</evidence>
<keyword evidence="1" id="KW-0547">Nucleotide-binding</keyword>
<dbReference type="InterPro" id="IPR041094">
    <property type="entry name" value="Brr2_helicase_PWI"/>
</dbReference>
<feature type="compositionally biased region" description="Basic and acidic residues" evidence="5">
    <location>
        <begin position="46"/>
        <end position="88"/>
    </location>
</feature>
<dbReference type="Gene3D" id="3.40.50.300">
    <property type="entry name" value="P-loop containing nucleotide triphosphate hydrolases"/>
    <property type="match status" value="1"/>
</dbReference>
<reference evidence="7" key="1">
    <citation type="journal article" date="2020" name="Fungal Divers.">
        <title>Resolving the Mortierellaceae phylogeny through synthesis of multi-gene phylogenetics and phylogenomics.</title>
        <authorList>
            <person name="Vandepol N."/>
            <person name="Liber J."/>
            <person name="Desiro A."/>
            <person name="Na H."/>
            <person name="Kennedy M."/>
            <person name="Barry K."/>
            <person name="Grigoriev I.V."/>
            <person name="Miller A.N."/>
            <person name="O'Donnell K."/>
            <person name="Stajich J.E."/>
            <person name="Bonito G."/>
        </authorList>
    </citation>
    <scope>NUCLEOTIDE SEQUENCE</scope>
    <source>
        <strain evidence="7">KOD1015</strain>
    </source>
</reference>
<dbReference type="FunFam" id="3.40.50.300:FF:000102">
    <property type="entry name" value="RNA helicase, activating signal cointegrator 1"/>
    <property type="match status" value="1"/>
</dbReference>
<evidence type="ECO:0000256" key="5">
    <source>
        <dbReference type="SAM" id="MobiDB-lite"/>
    </source>
</evidence>
<feature type="non-terminal residue" evidence="7">
    <location>
        <position position="754"/>
    </location>
</feature>
<dbReference type="GO" id="GO:0003678">
    <property type="term" value="F:DNA helicase activity"/>
    <property type="evidence" value="ECO:0007669"/>
    <property type="project" value="TreeGrafter"/>
</dbReference>
<dbReference type="Pfam" id="PF00270">
    <property type="entry name" value="DEAD"/>
    <property type="match status" value="1"/>
</dbReference>
<keyword evidence="3" id="KW-0347">Helicase</keyword>
<dbReference type="Pfam" id="PF21188">
    <property type="entry name" value="BRR2_plug"/>
    <property type="match status" value="1"/>
</dbReference>
<accession>A0A9P6KH88</accession>
<dbReference type="PANTHER" id="PTHR47961">
    <property type="entry name" value="DNA POLYMERASE THETA, PUTATIVE (AFU_ORTHOLOGUE AFUA_1G05260)-RELATED"/>
    <property type="match status" value="1"/>
</dbReference>
<keyword evidence="8" id="KW-1185">Reference proteome</keyword>
<dbReference type="GO" id="GO:0005634">
    <property type="term" value="C:nucleus"/>
    <property type="evidence" value="ECO:0007669"/>
    <property type="project" value="TreeGrafter"/>
</dbReference>
<evidence type="ECO:0000313" key="7">
    <source>
        <dbReference type="EMBL" id="KAF9584560.1"/>
    </source>
</evidence>